<evidence type="ECO:0000256" key="4">
    <source>
        <dbReference type="ARBA" id="ARBA00023118"/>
    </source>
</evidence>
<evidence type="ECO:0000256" key="2">
    <source>
        <dbReference type="ARBA" id="ARBA00016109"/>
    </source>
</evidence>
<keyword evidence="6" id="KW-1185">Reference proteome</keyword>
<evidence type="ECO:0000313" key="5">
    <source>
        <dbReference type="EMBL" id="MDT8975803.1"/>
    </source>
</evidence>
<sequence>MRWLEITIEPKSSVLTPWQADTLFGHMAWEMRYDHGEKKLREWLDSFALPDDEEERAAFMPPFVLSDGFASEWLPRPMLPPRKRNASEFSLNEARQAKKQKNLRWLRTERWLEGNYHDMAGLSKQGDWMTRLSMHNIIDRNNMQTLEEGGLFANEEYSLPINPDSGEAQKVSIFAAVRSDTDSQQLIALMERVALIGYGKRKSVGYGQFRICDVHDRTDWWNKWDKHANAHMWLSHGVPSSYDSANGWYRVKTKHGKIGEGWSDLKNPFKKPLSRIVPGSVFTIPEGSYRSFAGCMIKNISDYRPEIVQYAYALTLPLVIEETANEEDSVLFTGRI</sequence>
<gene>
    <name evidence="5" type="ORF">RQP50_06065</name>
</gene>
<name>A0AAJ2JWW4_9BACL</name>
<keyword evidence="4" id="KW-0051">Antiviral defense</keyword>
<dbReference type="InterPro" id="IPR005510">
    <property type="entry name" value="Csm4"/>
</dbReference>
<dbReference type="RefSeq" id="WP_315743995.1">
    <property type="nucleotide sequence ID" value="NZ_JAVYAA010000001.1"/>
</dbReference>
<dbReference type="NCBIfam" id="TIGR01903">
    <property type="entry name" value="cas5_csm4"/>
    <property type="match status" value="1"/>
</dbReference>
<reference evidence="6" key="1">
    <citation type="submission" date="2023-09" db="EMBL/GenBank/DDBJ databases">
        <title>Paenibacillus sp. chi10 Genome sequencing and assembly.</title>
        <authorList>
            <person name="Kim I."/>
        </authorList>
    </citation>
    <scope>NUCLEOTIDE SEQUENCE [LARGE SCALE GENOMIC DNA]</scope>
    <source>
        <strain evidence="6">chi10</strain>
    </source>
</reference>
<comment type="similarity">
    <text evidence="1">Belongs to the CRISPR-associated Csm4 family.</text>
</comment>
<proteinExistence type="inferred from homology"/>
<dbReference type="AlphaFoldDB" id="A0AAJ2JWW4"/>
<dbReference type="GO" id="GO:0003723">
    <property type="term" value="F:RNA binding"/>
    <property type="evidence" value="ECO:0007669"/>
    <property type="project" value="UniProtKB-KW"/>
</dbReference>
<dbReference type="EMBL" id="JAVYAA010000001">
    <property type="protein sequence ID" value="MDT8975803.1"/>
    <property type="molecule type" value="Genomic_DNA"/>
</dbReference>
<evidence type="ECO:0000256" key="3">
    <source>
        <dbReference type="ARBA" id="ARBA00022884"/>
    </source>
</evidence>
<evidence type="ECO:0000313" key="6">
    <source>
        <dbReference type="Proteomes" id="UP001250538"/>
    </source>
</evidence>
<keyword evidence="3" id="KW-0694">RNA-binding</keyword>
<protein>
    <recommendedName>
        <fullName evidence="2">CRISPR system Cms protein Csm4</fullName>
    </recommendedName>
</protein>
<dbReference type="Proteomes" id="UP001250538">
    <property type="component" value="Unassembled WGS sequence"/>
</dbReference>
<dbReference type="GO" id="GO:0051607">
    <property type="term" value="P:defense response to virus"/>
    <property type="evidence" value="ECO:0007669"/>
    <property type="project" value="UniProtKB-KW"/>
</dbReference>
<organism evidence="5 6">
    <name type="scientific">Paenibacillus suaedae</name>
    <dbReference type="NCBI Taxonomy" id="3077233"/>
    <lineage>
        <taxon>Bacteria</taxon>
        <taxon>Bacillati</taxon>
        <taxon>Bacillota</taxon>
        <taxon>Bacilli</taxon>
        <taxon>Bacillales</taxon>
        <taxon>Paenibacillaceae</taxon>
        <taxon>Paenibacillus</taxon>
    </lineage>
</organism>
<accession>A0AAJ2JWW4</accession>
<comment type="caution">
    <text evidence="5">The sequence shown here is derived from an EMBL/GenBank/DDBJ whole genome shotgun (WGS) entry which is preliminary data.</text>
</comment>
<evidence type="ECO:0000256" key="1">
    <source>
        <dbReference type="ARBA" id="ARBA00005772"/>
    </source>
</evidence>